<dbReference type="GO" id="GO:0006508">
    <property type="term" value="P:proteolysis"/>
    <property type="evidence" value="ECO:0007669"/>
    <property type="project" value="InterPro"/>
</dbReference>
<feature type="signal peptide" evidence="3">
    <location>
        <begin position="1"/>
        <end position="26"/>
    </location>
</feature>
<dbReference type="InterPro" id="IPR000668">
    <property type="entry name" value="Peptidase_C1A_C"/>
</dbReference>
<accession>A0A815RDN1</accession>
<dbReference type="InterPro" id="IPR013128">
    <property type="entry name" value="Peptidase_C1A"/>
</dbReference>
<dbReference type="SUPFAM" id="SSF54001">
    <property type="entry name" value="Cysteine proteinases"/>
    <property type="match status" value="1"/>
</dbReference>
<evidence type="ECO:0000313" key="7">
    <source>
        <dbReference type="Proteomes" id="UP000663852"/>
    </source>
</evidence>
<comment type="caution">
    <text evidence="6">The sequence shown here is derived from an EMBL/GenBank/DDBJ whole genome shotgun (WGS) entry which is preliminary data.</text>
</comment>
<evidence type="ECO:0000256" key="2">
    <source>
        <dbReference type="SAM" id="Phobius"/>
    </source>
</evidence>
<reference evidence="6" key="1">
    <citation type="submission" date="2021-02" db="EMBL/GenBank/DDBJ databases">
        <authorList>
            <person name="Nowell W R."/>
        </authorList>
    </citation>
    <scope>NUCLEOTIDE SEQUENCE</scope>
</reference>
<dbReference type="CDD" id="cd02248">
    <property type="entry name" value="Peptidase_C1A"/>
    <property type="match status" value="1"/>
</dbReference>
<dbReference type="GO" id="GO:0008234">
    <property type="term" value="F:cysteine-type peptidase activity"/>
    <property type="evidence" value="ECO:0007669"/>
    <property type="project" value="InterPro"/>
</dbReference>
<keyword evidence="3" id="KW-0732">Signal</keyword>
<evidence type="ECO:0000313" key="6">
    <source>
        <dbReference type="EMBL" id="CAF1473776.1"/>
    </source>
</evidence>
<dbReference type="OrthoDB" id="5855924at2759"/>
<dbReference type="Proteomes" id="UP000663852">
    <property type="component" value="Unassembled WGS sequence"/>
</dbReference>
<dbReference type="Gene3D" id="3.90.70.10">
    <property type="entry name" value="Cysteine proteinases"/>
    <property type="match status" value="1"/>
</dbReference>
<protein>
    <submittedName>
        <fullName evidence="6">Uncharacterized protein</fullName>
    </submittedName>
</protein>
<feature type="chain" id="PRO_5032489872" evidence="3">
    <location>
        <begin position="27"/>
        <end position="345"/>
    </location>
</feature>
<evidence type="ECO:0000256" key="3">
    <source>
        <dbReference type="SAM" id="SignalP"/>
    </source>
</evidence>
<organism evidence="6 7">
    <name type="scientific">Adineta ricciae</name>
    <name type="common">Rotifer</name>
    <dbReference type="NCBI Taxonomy" id="249248"/>
    <lineage>
        <taxon>Eukaryota</taxon>
        <taxon>Metazoa</taxon>
        <taxon>Spiralia</taxon>
        <taxon>Gnathifera</taxon>
        <taxon>Rotifera</taxon>
        <taxon>Eurotatoria</taxon>
        <taxon>Bdelloidea</taxon>
        <taxon>Adinetida</taxon>
        <taxon>Adinetidae</taxon>
        <taxon>Adineta</taxon>
    </lineage>
</organism>
<dbReference type="SMART" id="SM00848">
    <property type="entry name" value="Inhibitor_I29"/>
    <property type="match status" value="1"/>
</dbReference>
<dbReference type="EMBL" id="CAJNOJ010000516">
    <property type="protein sequence ID" value="CAF1473776.1"/>
    <property type="molecule type" value="Genomic_DNA"/>
</dbReference>
<dbReference type="InterPro" id="IPR013201">
    <property type="entry name" value="Prot_inhib_I29"/>
</dbReference>
<feature type="domain" description="Peptidase C1A papain C-terminal" evidence="4">
    <location>
        <begin position="112"/>
        <end position="313"/>
    </location>
</feature>
<keyword evidence="2" id="KW-1133">Transmembrane helix</keyword>
<dbReference type="InterPro" id="IPR038765">
    <property type="entry name" value="Papain-like_cys_pep_sf"/>
</dbReference>
<dbReference type="SMART" id="SM00645">
    <property type="entry name" value="Pept_C1"/>
    <property type="match status" value="1"/>
</dbReference>
<keyword evidence="2" id="KW-0812">Transmembrane</keyword>
<feature type="domain" description="Cathepsin propeptide inhibitor" evidence="5">
    <location>
        <begin position="28"/>
        <end position="86"/>
    </location>
</feature>
<gene>
    <name evidence="6" type="ORF">EDS130_LOCUS40966</name>
</gene>
<evidence type="ECO:0000259" key="4">
    <source>
        <dbReference type="SMART" id="SM00645"/>
    </source>
</evidence>
<sequence length="345" mass="39954">MLMKIKCFNLILFVALFGVVINDLSTEWNEFKRKYNKQYANINEENERQQIFIENINEMYSYQQNHPYATFTLGINHLFDRRRQELTSITPKNPLKSRVPSSFKSSIERKDLPKSLDWRDKKVITEVYHGELGVIVTAIVSTELVESLHAIETGELIDGSIPQVFDCCPQPIDAFDCIQNMSGVCRKIDYPEKLGRCEPNICKPFATFDIIKRMNETDENQMLEWIQDSTLWAEINADGKGFSSYKGGIYDEPSCTEGFLDNIVQIIGYGSENGKPYWLGRTHWGENWGEKGYFRMARGKNMCRIAEVVIQIANTKKNGSIQQYNNISVYFIFFLTIIIYLMKNI</sequence>
<dbReference type="InterPro" id="IPR039417">
    <property type="entry name" value="Peptidase_C1A_papain-like"/>
</dbReference>
<keyword evidence="2" id="KW-0472">Membrane</keyword>
<dbReference type="Pfam" id="PF08246">
    <property type="entry name" value="Inhibitor_I29"/>
    <property type="match status" value="1"/>
</dbReference>
<evidence type="ECO:0000259" key="5">
    <source>
        <dbReference type="SMART" id="SM00848"/>
    </source>
</evidence>
<dbReference type="AlphaFoldDB" id="A0A815RDN1"/>
<dbReference type="PANTHER" id="PTHR12411">
    <property type="entry name" value="CYSTEINE PROTEASE FAMILY C1-RELATED"/>
    <property type="match status" value="1"/>
</dbReference>
<evidence type="ECO:0000256" key="1">
    <source>
        <dbReference type="ARBA" id="ARBA00008455"/>
    </source>
</evidence>
<name>A0A815RDN1_ADIRI</name>
<feature type="transmembrane region" description="Helical" evidence="2">
    <location>
        <begin position="324"/>
        <end position="342"/>
    </location>
</feature>
<comment type="similarity">
    <text evidence="1">Belongs to the peptidase C1 family.</text>
</comment>
<dbReference type="Pfam" id="PF00112">
    <property type="entry name" value="Peptidase_C1"/>
    <property type="match status" value="1"/>
</dbReference>
<proteinExistence type="inferred from homology"/>